<dbReference type="SUPFAM" id="SSF53335">
    <property type="entry name" value="S-adenosyl-L-methionine-dependent methyltransferases"/>
    <property type="match status" value="1"/>
</dbReference>
<dbReference type="InterPro" id="IPR042086">
    <property type="entry name" value="MeTrfase_capping"/>
</dbReference>
<dbReference type="Gene3D" id="1.10.1200.270">
    <property type="entry name" value="Methyltransferase, alpha-helical capping domain"/>
    <property type="match status" value="1"/>
</dbReference>
<evidence type="ECO:0000313" key="5">
    <source>
        <dbReference type="EMBL" id="ESW06612.1"/>
    </source>
</evidence>
<name>V7ALY8_PHAVU</name>
<dbReference type="GO" id="GO:0046872">
    <property type="term" value="F:metal ion binding"/>
    <property type="evidence" value="ECO:0007669"/>
    <property type="project" value="UniProtKB-KW"/>
</dbReference>
<organism evidence="5 6">
    <name type="scientific">Phaseolus vulgaris</name>
    <name type="common">Kidney bean</name>
    <name type="synonym">French bean</name>
    <dbReference type="NCBI Taxonomy" id="3885"/>
    <lineage>
        <taxon>Eukaryota</taxon>
        <taxon>Viridiplantae</taxon>
        <taxon>Streptophyta</taxon>
        <taxon>Embryophyta</taxon>
        <taxon>Tracheophyta</taxon>
        <taxon>Spermatophyta</taxon>
        <taxon>Magnoliopsida</taxon>
        <taxon>eudicotyledons</taxon>
        <taxon>Gunneridae</taxon>
        <taxon>Pentapetalae</taxon>
        <taxon>rosids</taxon>
        <taxon>fabids</taxon>
        <taxon>Fabales</taxon>
        <taxon>Fabaceae</taxon>
        <taxon>Papilionoideae</taxon>
        <taxon>50 kb inversion clade</taxon>
        <taxon>NPAAA clade</taxon>
        <taxon>indigoferoid/millettioid clade</taxon>
        <taxon>Phaseoleae</taxon>
        <taxon>Phaseolus</taxon>
    </lineage>
</organism>
<dbReference type="OMA" id="ISSERCW"/>
<evidence type="ECO:0000256" key="2">
    <source>
        <dbReference type="ARBA" id="ARBA00022679"/>
    </source>
</evidence>
<dbReference type="PANTHER" id="PTHR31009">
    <property type="entry name" value="S-ADENOSYL-L-METHIONINE:CARBOXYL METHYLTRANSFERASE FAMILY PROTEIN"/>
    <property type="match status" value="1"/>
</dbReference>
<gene>
    <name evidence="5" type="ORF">PHAVU_010G062100g</name>
</gene>
<keyword evidence="6" id="KW-1185">Reference proteome</keyword>
<evidence type="ECO:0000313" key="6">
    <source>
        <dbReference type="Proteomes" id="UP000000226"/>
    </source>
</evidence>
<evidence type="ECO:0000256" key="3">
    <source>
        <dbReference type="ARBA" id="ARBA00022723"/>
    </source>
</evidence>
<dbReference type="GO" id="GO:0008168">
    <property type="term" value="F:methyltransferase activity"/>
    <property type="evidence" value="ECO:0007669"/>
    <property type="project" value="UniProtKB-KW"/>
</dbReference>
<evidence type="ECO:0000256" key="1">
    <source>
        <dbReference type="ARBA" id="ARBA00022603"/>
    </source>
</evidence>
<evidence type="ECO:0000256" key="4">
    <source>
        <dbReference type="ARBA" id="ARBA00022842"/>
    </source>
</evidence>
<keyword evidence="3" id="KW-0479">Metal-binding</keyword>
<keyword evidence="4" id="KW-0460">Magnesium</keyword>
<dbReference type="OrthoDB" id="1523883at2759"/>
<proteinExistence type="predicted"/>
<dbReference type="Gene3D" id="3.40.50.150">
    <property type="entry name" value="Vaccinia Virus protein VP39"/>
    <property type="match status" value="1"/>
</dbReference>
<dbReference type="GO" id="GO:0032259">
    <property type="term" value="P:methylation"/>
    <property type="evidence" value="ECO:0007669"/>
    <property type="project" value="UniProtKB-KW"/>
</dbReference>
<protein>
    <recommendedName>
        <fullName evidence="7">Jasmonate O-methyltransferase</fullName>
    </recommendedName>
</protein>
<dbReference type="Gramene" id="ESW06612">
    <property type="protein sequence ID" value="ESW06612"/>
    <property type="gene ID" value="PHAVU_010G062100g"/>
</dbReference>
<keyword evidence="2" id="KW-0808">Transferase</keyword>
<evidence type="ECO:0008006" key="7">
    <source>
        <dbReference type="Google" id="ProtNLM"/>
    </source>
</evidence>
<dbReference type="InterPro" id="IPR005299">
    <property type="entry name" value="MeTrfase_7"/>
</dbReference>
<dbReference type="SMR" id="V7ALY8"/>
<dbReference type="EMBL" id="CM002297">
    <property type="protein sequence ID" value="ESW06612.1"/>
    <property type="molecule type" value="Genomic_DNA"/>
</dbReference>
<sequence length="249" mass="28115">MATERVLHMKGGEGETSYIKNSLLQRKVGSIVKPILEDNVKLLMSNITSESCWKVADLGCSSGTNSLLFVSNMLSLMDSASLSLNQSTPPVLQIYMNDLFGNDFNIIFKLIPDFLEGIHEEKNENHGRCFIHATPGNFYGRLFPDDYIHFFHSSYSLHWLSQAPTSTNIVEPLNKGNVYITSDNPPSVYEAYLKQFEKDFKLFLKSRSEELRSGGIMLLTFIGREKSQDMTTPWGLIGTVLNDMVQEIL</sequence>
<dbReference type="Pfam" id="PF03492">
    <property type="entry name" value="Methyltransf_7"/>
    <property type="match status" value="1"/>
</dbReference>
<keyword evidence="1" id="KW-0489">Methyltransferase</keyword>
<accession>V7ALY8</accession>
<dbReference type="AlphaFoldDB" id="V7ALY8"/>
<dbReference type="Proteomes" id="UP000000226">
    <property type="component" value="Chromosome 10"/>
</dbReference>
<reference evidence="6" key="1">
    <citation type="journal article" date="2014" name="Nat. Genet.">
        <title>A reference genome for common bean and genome-wide analysis of dual domestications.</title>
        <authorList>
            <person name="Schmutz J."/>
            <person name="McClean P.E."/>
            <person name="Mamidi S."/>
            <person name="Wu G.A."/>
            <person name="Cannon S.B."/>
            <person name="Grimwood J."/>
            <person name="Jenkins J."/>
            <person name="Shu S."/>
            <person name="Song Q."/>
            <person name="Chavarro C."/>
            <person name="Torres-Torres M."/>
            <person name="Geffroy V."/>
            <person name="Moghaddam S.M."/>
            <person name="Gao D."/>
            <person name="Abernathy B."/>
            <person name="Barry K."/>
            <person name="Blair M."/>
            <person name="Brick M.A."/>
            <person name="Chovatia M."/>
            <person name="Gepts P."/>
            <person name="Goodstein D.M."/>
            <person name="Gonzales M."/>
            <person name="Hellsten U."/>
            <person name="Hyten D.L."/>
            <person name="Jia G."/>
            <person name="Kelly J.D."/>
            <person name="Kudrna D."/>
            <person name="Lee R."/>
            <person name="Richard M.M."/>
            <person name="Miklas P.N."/>
            <person name="Osorno J.M."/>
            <person name="Rodrigues J."/>
            <person name="Thareau V."/>
            <person name="Urrea C.A."/>
            <person name="Wang M."/>
            <person name="Yu Y."/>
            <person name="Zhang M."/>
            <person name="Wing R.A."/>
            <person name="Cregan P.B."/>
            <person name="Rokhsar D.S."/>
            <person name="Jackson S.A."/>
        </authorList>
    </citation>
    <scope>NUCLEOTIDE SEQUENCE [LARGE SCALE GENOMIC DNA]</scope>
    <source>
        <strain evidence="6">cv. G19833</strain>
    </source>
</reference>
<dbReference type="InterPro" id="IPR029063">
    <property type="entry name" value="SAM-dependent_MTases_sf"/>
</dbReference>